<dbReference type="EMBL" id="CP000252">
    <property type="protein sequence ID" value="ABC76870.1"/>
    <property type="molecule type" value="Genomic_DNA"/>
</dbReference>
<keyword evidence="3" id="KW-1185">Reference proteome</keyword>
<dbReference type="eggNOG" id="COG3409">
    <property type="taxonomic scope" value="Bacteria"/>
</dbReference>
<evidence type="ECO:0000313" key="2">
    <source>
        <dbReference type="EMBL" id="ABC76870.1"/>
    </source>
</evidence>
<dbReference type="PANTHER" id="PTHR36194">
    <property type="entry name" value="S-LAYER-LIKE PROTEIN"/>
    <property type="match status" value="1"/>
</dbReference>
<dbReference type="Pfam" id="PF14326">
    <property type="entry name" value="DUF4384"/>
    <property type="match status" value="1"/>
</dbReference>
<dbReference type="InParanoid" id="Q2LS10"/>
<gene>
    <name evidence="2" type="ORF">SYN_00407</name>
</gene>
<feature type="domain" description="DUF4384" evidence="1">
    <location>
        <begin position="182"/>
        <end position="258"/>
    </location>
</feature>
<proteinExistence type="predicted"/>
<sequence>MLKLVTDLKRDYSQTEVFMKKKVMSGMQIFILFLLFSITLPLNAGAADRTVIDISDEVRRSLIVCAEGSAPSATDKSSLEKWRTQALKEAKTAVLAKARTFLNEKKKQNRDFDYRLTGTAIRILNKKEMAQWSKGNRGIWIEAEVPYTPKTFPADDCSQPTLERHSGEMLDVRLWTDPGLLRDGKAVTVYFRSNRDFYGRIIRIGSRGEVEQLLPNIYRQTSLFKAGVVYRIPDEGDRFKLNRTQSSGSERWVIYATPVSMGQINMKIIAGGRYQYRGKLKSFERSVRCGLCQPDGGVVEFYEAVWNMQAREVDAPKTK</sequence>
<protein>
    <submittedName>
        <fullName evidence="2">Hypothetical membrane protein</fullName>
    </submittedName>
</protein>
<organism evidence="2 3">
    <name type="scientific">Syntrophus aciditrophicus (strain SB)</name>
    <dbReference type="NCBI Taxonomy" id="56780"/>
    <lineage>
        <taxon>Bacteria</taxon>
        <taxon>Pseudomonadati</taxon>
        <taxon>Thermodesulfobacteriota</taxon>
        <taxon>Syntrophia</taxon>
        <taxon>Syntrophales</taxon>
        <taxon>Syntrophaceae</taxon>
        <taxon>Syntrophus</taxon>
    </lineage>
</organism>
<dbReference type="AlphaFoldDB" id="Q2LS10"/>
<dbReference type="Proteomes" id="UP000001933">
    <property type="component" value="Chromosome"/>
</dbReference>
<dbReference type="InterPro" id="IPR025493">
    <property type="entry name" value="DUF4384"/>
</dbReference>
<dbReference type="PANTHER" id="PTHR36194:SF1">
    <property type="entry name" value="S-LAYER-LIKE PROTEIN"/>
    <property type="match status" value="1"/>
</dbReference>
<dbReference type="STRING" id="56780.SYN_00407"/>
<name>Q2LS10_SYNAS</name>
<dbReference type="KEGG" id="sat:SYN_00407"/>
<reference evidence="2 3" key="1">
    <citation type="journal article" date="2007" name="Proc. Natl. Acad. Sci. U.S.A.">
        <title>The genome of Syntrophus aciditrophicus: life at the thermodynamic limit of microbial growth.</title>
        <authorList>
            <person name="McInerney M.J."/>
            <person name="Rohlin L."/>
            <person name="Mouttaki H."/>
            <person name="Kim U."/>
            <person name="Krupp R.S."/>
            <person name="Rios-Hernandez L."/>
            <person name="Sieber J."/>
            <person name="Struchtemeyer C.G."/>
            <person name="Bhattacharyya A."/>
            <person name="Campbell J.W."/>
            <person name="Gunsalus R.P."/>
        </authorList>
    </citation>
    <scope>NUCLEOTIDE SEQUENCE [LARGE SCALE GENOMIC DNA]</scope>
    <source>
        <strain evidence="2 3">SB</strain>
    </source>
</reference>
<dbReference type="HOGENOM" id="CLU_871329_0_0_7"/>
<accession>Q2LS10</accession>
<evidence type="ECO:0000259" key="1">
    <source>
        <dbReference type="Pfam" id="PF14326"/>
    </source>
</evidence>
<evidence type="ECO:0000313" key="3">
    <source>
        <dbReference type="Proteomes" id="UP000001933"/>
    </source>
</evidence>